<evidence type="ECO:0000313" key="2">
    <source>
        <dbReference type="Proteomes" id="UP000287527"/>
    </source>
</evidence>
<gene>
    <name evidence="1" type="ORF">EPI11_03245</name>
</gene>
<dbReference type="EMBL" id="SBII01000002">
    <property type="protein sequence ID" value="RWX02246.1"/>
    <property type="molecule type" value="Genomic_DNA"/>
</dbReference>
<comment type="caution">
    <text evidence="1">The sequence shown here is derived from an EMBL/GenBank/DDBJ whole genome shotgun (WGS) entry which is preliminary data.</text>
</comment>
<dbReference type="Proteomes" id="UP000287527">
    <property type="component" value="Unassembled WGS sequence"/>
</dbReference>
<accession>A0A3S3QA32</accession>
<evidence type="ECO:0000313" key="1">
    <source>
        <dbReference type="EMBL" id="RWX02246.1"/>
    </source>
</evidence>
<name>A0A3S3QA32_9FLAO</name>
<proteinExistence type="predicted"/>
<reference evidence="1 2" key="1">
    <citation type="submission" date="2019-01" db="EMBL/GenBank/DDBJ databases">
        <title>Flavobacterium sp. nov.,isolated from freshwater.</title>
        <authorList>
            <person name="Zhang R."/>
            <person name="Du Z.-J."/>
        </authorList>
    </citation>
    <scope>NUCLEOTIDE SEQUENCE [LARGE SCALE GENOMIC DNA]</scope>
    <source>
        <strain evidence="1 2">1E403</strain>
    </source>
</reference>
<protein>
    <submittedName>
        <fullName evidence="1">Uncharacterized protein</fullName>
    </submittedName>
</protein>
<sequence>MKETQFTYCKKLLLKLLLLTALFCSVFTFSINTGISSTTLQKINTELFSPDIKVISKRVISYKYALRQIGLSAFDTFYTPKWANLTIAHNMLEKVKFYETLKNCYCIELFIRFTPTKTTSQTLDDEVFVLLG</sequence>
<organism evidence="1 2">
    <name type="scientific">Flavobacterium cerinum</name>
    <dbReference type="NCBI Taxonomy" id="2502784"/>
    <lineage>
        <taxon>Bacteria</taxon>
        <taxon>Pseudomonadati</taxon>
        <taxon>Bacteroidota</taxon>
        <taxon>Flavobacteriia</taxon>
        <taxon>Flavobacteriales</taxon>
        <taxon>Flavobacteriaceae</taxon>
        <taxon>Flavobacterium</taxon>
    </lineage>
</organism>
<keyword evidence="2" id="KW-1185">Reference proteome</keyword>
<dbReference type="AlphaFoldDB" id="A0A3S3QA32"/>
<dbReference type="RefSeq" id="WP_128388523.1">
    <property type="nucleotide sequence ID" value="NZ_SBII01000002.1"/>
</dbReference>